<dbReference type="AlphaFoldDB" id="A0AAE3QZ11"/>
<name>A0AAE3QZ11_9BACT</name>
<dbReference type="Proteomes" id="UP001241110">
    <property type="component" value="Unassembled WGS sequence"/>
</dbReference>
<dbReference type="RefSeq" id="WP_313989495.1">
    <property type="nucleotide sequence ID" value="NZ_JASJOS010000028.1"/>
</dbReference>
<evidence type="ECO:0000313" key="2">
    <source>
        <dbReference type="Proteomes" id="UP001241110"/>
    </source>
</evidence>
<organism evidence="1 2">
    <name type="scientific">Xanthocytophaga flava</name>
    <dbReference type="NCBI Taxonomy" id="3048013"/>
    <lineage>
        <taxon>Bacteria</taxon>
        <taxon>Pseudomonadati</taxon>
        <taxon>Bacteroidota</taxon>
        <taxon>Cytophagia</taxon>
        <taxon>Cytophagales</taxon>
        <taxon>Rhodocytophagaceae</taxon>
        <taxon>Xanthocytophaga</taxon>
    </lineage>
</organism>
<proteinExistence type="predicted"/>
<accession>A0AAE3QZ11</accession>
<reference evidence="1" key="1">
    <citation type="submission" date="2023-05" db="EMBL/GenBank/DDBJ databases">
        <authorList>
            <person name="Zhang X."/>
        </authorList>
    </citation>
    <scope>NUCLEOTIDE SEQUENCE</scope>
    <source>
        <strain evidence="1">YF14B1</strain>
    </source>
</reference>
<sequence>MQSDILSSKSFMRAQVKNRMLRRAAELWGYSETELEAFDPLVALLIEACAVEFEKISAEISETQNRLLNRLAQLMNPEVETARAAYGILQMRSIEPVSAVTPDSQFVFRLRNTDRTVRQTDTDVYFSPLRKLPLFNASIAYIASSHTLFQIEEGVQKVAVAQAKSGYIASFQTLWIGLELDEDITILQQLSVYFDWQSHPERDTWYKYLPFSEWYNGSHKLTTQMGLPQTNLSDFALTSLEKELDGVKKLEKETEWQFESQFVTITGGSEIEKKLYPEELEQWFGQSALKSIRKPLCWIQIRFSQAISTEALNSLLCSVNAIPVMNRKLNKLTYKLQPNFNIIPLEANGLFLGIRDVRDSNSLRLQSVPLGNLLELQARTYTLQYGINRFDDRNAREMLTNMLDTIRDESSSFSALGEDFLSSVIRELNQTIARLETKVGREDILESPVPYLVIKQSQQSENVFVEYWTCHGSQANRIPVGSKLSAYSDANVQKDRIYLLTTTQGGRDRLKASEKINHYRKALLSRNRIVTLEDVRATCLKELGDIAQAVEVHRSFMISNAPNAGFVRCIEVIVKPARGIEQTAREWEQRGLQLKAILEAQAVGNLPFRIIFS</sequence>
<evidence type="ECO:0000313" key="1">
    <source>
        <dbReference type="EMBL" id="MDJ1486125.1"/>
    </source>
</evidence>
<gene>
    <name evidence="1" type="ORF">QNI16_36925</name>
</gene>
<protein>
    <submittedName>
        <fullName evidence="1">Type VI secretion system baseplate subunit TssF</fullName>
    </submittedName>
</protein>
<comment type="caution">
    <text evidence="1">The sequence shown here is derived from an EMBL/GenBank/DDBJ whole genome shotgun (WGS) entry which is preliminary data.</text>
</comment>
<dbReference type="EMBL" id="JASJOS010000028">
    <property type="protein sequence ID" value="MDJ1486125.1"/>
    <property type="molecule type" value="Genomic_DNA"/>
</dbReference>